<gene>
    <name evidence="7" type="ORF">TOLI1172_LOCUS9570</name>
</gene>
<feature type="binding site" evidence="5">
    <location>
        <position position="456"/>
    </location>
    <ligand>
        <name>Mn(2+)</name>
        <dbReference type="ChEBI" id="CHEBI:29035"/>
    </ligand>
</feature>
<accession>A0A7S0ZL63</accession>
<dbReference type="InterPro" id="IPR013785">
    <property type="entry name" value="Aldolase_TIM"/>
</dbReference>
<comment type="cofactor">
    <cofactor evidence="5">
        <name>Mn(2+)</name>
        <dbReference type="ChEBI" id="CHEBI:29035"/>
    </cofactor>
    <cofactor evidence="5">
        <name>Co(2+)</name>
        <dbReference type="ChEBI" id="CHEBI:48828"/>
    </cofactor>
    <cofactor evidence="5">
        <name>Cd(2+)</name>
        <dbReference type="ChEBI" id="CHEBI:48775"/>
    </cofactor>
    <text evidence="5">Binds 1 divalent cation per subunit. The enzyme is active with manganese, cobalt or cadmium ions.</text>
</comment>
<keyword evidence="5" id="KW-0464">Manganese</keyword>
<name>A0A7S0ZL63_9RHOD</name>
<feature type="binding site" evidence="5">
    <location>
        <position position="414"/>
    </location>
    <ligand>
        <name>Mn(2+)</name>
        <dbReference type="ChEBI" id="CHEBI:29035"/>
    </ligand>
</feature>
<evidence type="ECO:0000256" key="4">
    <source>
        <dbReference type="ARBA" id="ARBA00047508"/>
    </source>
</evidence>
<dbReference type="GO" id="GO:0003849">
    <property type="term" value="F:3-deoxy-7-phosphoheptulonate synthase activity"/>
    <property type="evidence" value="ECO:0007669"/>
    <property type="project" value="UniProtKB-EC"/>
</dbReference>
<comment type="similarity">
    <text evidence="2 6">Belongs to the class-II DAHP synthase family.</text>
</comment>
<dbReference type="UniPathway" id="UPA00053">
    <property type="reaction ID" value="UER00084"/>
</dbReference>
<feature type="binding site" evidence="5">
    <location>
        <position position="486"/>
    </location>
    <ligand>
        <name>Mn(2+)</name>
        <dbReference type="ChEBI" id="CHEBI:29035"/>
    </ligand>
</feature>
<comment type="pathway">
    <text evidence="1 6">Metabolic intermediate biosynthesis; chorismate biosynthesis; chorismate from D-erythrose 4-phosphate and phosphoenolpyruvate: step 1/7.</text>
</comment>
<evidence type="ECO:0000256" key="6">
    <source>
        <dbReference type="RuleBase" id="RU363071"/>
    </source>
</evidence>
<dbReference type="GO" id="GO:0009423">
    <property type="term" value="P:chorismate biosynthetic process"/>
    <property type="evidence" value="ECO:0007669"/>
    <property type="project" value="UniProtKB-UniPathway"/>
</dbReference>
<sequence>MIGFVSGSIGVGSKVDVFGDRSGLVCSEDGKRRSGHRVSMVAVPESRASAAGTSTTASRLWKPASWREMPIRQVPDYPDLDKLHEVESRLSRSLPLVFSGECERLKQQIAKAGRGEAFVIQGGDCAESFEEFRKYGGDNIKNTFTLLIQMSIVMMYGTSKPIVKIGRMAGQFAKPRSSPFESGKNKEMQLPSYRGDMINGPDFTIEDRSPDPERMWEAFMQSTATINLLRTLATGGYLDLRRIHDINLEFVNGTEQGARFRDFANSIMSAIKFMHAVGLQTDSPMIRQAEFYVSHEALLLPYEEALTRFDETTGKHYATSGHFIWLGDRTRQPEGAHVEFLRGIANPIGVKCGPTLSRDDLCQLLDILNPDNEPGRITLITRVGAGNVREHLPRFIETVQKEGYSVTWSCDAMHGNTESSPAGYKTRNFKNIYSEVEDFLSTHMEMGTCPGGIHLEMTGQNVTECVGGMMELSHDDLRERYETGCDPRLNASQALELAFLVSEMISRSEKS</sequence>
<keyword evidence="6" id="KW-0057">Aromatic amino acid biosynthesis</keyword>
<dbReference type="AlphaFoldDB" id="A0A7S0ZL63"/>
<feature type="binding site" evidence="5">
    <location>
        <position position="382"/>
    </location>
    <ligand>
        <name>phosphoenolpyruvate</name>
        <dbReference type="ChEBI" id="CHEBI:58702"/>
    </ligand>
</feature>
<comment type="catalytic activity">
    <reaction evidence="4 6">
        <text>D-erythrose 4-phosphate + phosphoenolpyruvate + H2O = 7-phospho-2-dehydro-3-deoxy-D-arabino-heptonate + phosphate</text>
        <dbReference type="Rhea" id="RHEA:14717"/>
        <dbReference type="ChEBI" id="CHEBI:15377"/>
        <dbReference type="ChEBI" id="CHEBI:16897"/>
        <dbReference type="ChEBI" id="CHEBI:43474"/>
        <dbReference type="ChEBI" id="CHEBI:58394"/>
        <dbReference type="ChEBI" id="CHEBI:58702"/>
        <dbReference type="EC" id="2.5.1.54"/>
    </reaction>
</comment>
<evidence type="ECO:0000256" key="3">
    <source>
        <dbReference type="ARBA" id="ARBA00022679"/>
    </source>
</evidence>
<keyword evidence="5" id="KW-0170">Cobalt</keyword>
<feature type="binding site" evidence="5">
    <location>
        <position position="167"/>
    </location>
    <ligand>
        <name>phosphoenolpyruvate</name>
        <dbReference type="ChEBI" id="CHEBI:58702"/>
    </ligand>
</feature>
<dbReference type="Pfam" id="PF01474">
    <property type="entry name" value="DAHP_synth_2"/>
    <property type="match status" value="1"/>
</dbReference>
<keyword evidence="6" id="KW-0028">Amino-acid biosynthesis</keyword>
<dbReference type="EC" id="2.5.1.54" evidence="6"/>
<organism evidence="7">
    <name type="scientific">Timspurckia oligopyrenoides</name>
    <dbReference type="NCBI Taxonomy" id="708627"/>
    <lineage>
        <taxon>Eukaryota</taxon>
        <taxon>Rhodophyta</taxon>
        <taxon>Bangiophyceae</taxon>
        <taxon>Porphyridiales</taxon>
        <taxon>Porphyridiaceae</taxon>
        <taxon>Timspurckia</taxon>
    </lineage>
</organism>
<feature type="binding site" evidence="5">
    <location>
        <position position="125"/>
    </location>
    <ligand>
        <name>Mn(2+)</name>
        <dbReference type="ChEBI" id="CHEBI:29035"/>
    </ligand>
</feature>
<dbReference type="NCBIfam" id="TIGR01358">
    <property type="entry name" value="DAHP_synth_II"/>
    <property type="match status" value="1"/>
</dbReference>
<dbReference type="GO" id="GO:0008652">
    <property type="term" value="P:amino acid biosynthetic process"/>
    <property type="evidence" value="ECO:0007669"/>
    <property type="project" value="UniProtKB-KW"/>
</dbReference>
<dbReference type="Gene3D" id="3.20.20.70">
    <property type="entry name" value="Aldolase class I"/>
    <property type="match status" value="1"/>
</dbReference>
<feature type="binding site" evidence="5">
    <location>
        <position position="351"/>
    </location>
    <ligand>
        <name>phosphoenolpyruvate</name>
        <dbReference type="ChEBI" id="CHEBI:58702"/>
    </ligand>
</feature>
<dbReference type="SUPFAM" id="SSF51569">
    <property type="entry name" value="Aldolase"/>
    <property type="match status" value="1"/>
</dbReference>
<dbReference type="PANTHER" id="PTHR21337:SF0">
    <property type="entry name" value="PHOSPHO-2-DEHYDRO-3-DEOXYHEPTONATE ALDOLASE"/>
    <property type="match status" value="1"/>
</dbReference>
<keyword evidence="3 6" id="KW-0808">Transferase</keyword>
<dbReference type="PANTHER" id="PTHR21337">
    <property type="entry name" value="PHOSPHO-2-DEHYDRO-3-DEOXYHEPTONATE ALDOLASE 1, 2"/>
    <property type="match status" value="1"/>
</dbReference>
<keyword evidence="5" id="KW-0104">Cadmium</keyword>
<evidence type="ECO:0000256" key="5">
    <source>
        <dbReference type="PIRSR" id="PIRSR602480-1"/>
    </source>
</evidence>
<evidence type="ECO:0000256" key="2">
    <source>
        <dbReference type="ARBA" id="ARBA00008911"/>
    </source>
</evidence>
<dbReference type="EMBL" id="HBFP01013235">
    <property type="protein sequence ID" value="CAD8825171.1"/>
    <property type="molecule type" value="Transcribed_RNA"/>
</dbReference>
<evidence type="ECO:0000256" key="1">
    <source>
        <dbReference type="ARBA" id="ARBA00004688"/>
    </source>
</evidence>
<protein>
    <recommendedName>
        <fullName evidence="6">Phospho-2-dehydro-3-deoxyheptonate aldolase</fullName>
        <ecNumber evidence="6">2.5.1.54</ecNumber>
    </recommendedName>
</protein>
<reference evidence="7" key="1">
    <citation type="submission" date="2021-01" db="EMBL/GenBank/DDBJ databases">
        <authorList>
            <person name="Corre E."/>
            <person name="Pelletier E."/>
            <person name="Niang G."/>
            <person name="Scheremetjew M."/>
            <person name="Finn R."/>
            <person name="Kale V."/>
            <person name="Holt S."/>
            <person name="Cochrane G."/>
            <person name="Meng A."/>
            <person name="Brown T."/>
            <person name="Cohen L."/>
        </authorList>
    </citation>
    <scope>NUCLEOTIDE SEQUENCE</scope>
    <source>
        <strain evidence="7">CCMP3278</strain>
    </source>
</reference>
<dbReference type="GO" id="GO:0009073">
    <property type="term" value="P:aromatic amino acid family biosynthetic process"/>
    <property type="evidence" value="ECO:0007669"/>
    <property type="project" value="UniProtKB-KW"/>
</dbReference>
<dbReference type="InterPro" id="IPR002480">
    <property type="entry name" value="DAHP_synth_2"/>
</dbReference>
<evidence type="ECO:0000313" key="7">
    <source>
        <dbReference type="EMBL" id="CAD8825171.1"/>
    </source>
</evidence>
<proteinExistence type="inferred from homology"/>